<evidence type="ECO:0000313" key="1">
    <source>
        <dbReference type="EMBL" id="CAD9457243.1"/>
    </source>
</evidence>
<sequence length="115" mass="12184">MKEELDTLAASSNGQFTVTYSLTQADEDNDDDAGDWGGARGRGSAELAVSALGAPDSSGEESIMIMVCGTDGFVSTWAGPITREKTEDGKKRKVQGPLLGFLKDAGFSESHVYKF</sequence>
<dbReference type="EMBL" id="HBGS01045061">
    <property type="protein sequence ID" value="CAD9457243.1"/>
    <property type="molecule type" value="Transcribed_RNA"/>
</dbReference>
<dbReference type="AlphaFoldDB" id="A0A7S2GJR1"/>
<gene>
    <name evidence="1" type="ORF">DSPE1174_LOCUS23263</name>
</gene>
<protein>
    <submittedName>
        <fullName evidence="1">Uncharacterized protein</fullName>
    </submittedName>
</protein>
<reference evidence="1" key="1">
    <citation type="submission" date="2021-01" db="EMBL/GenBank/DDBJ databases">
        <authorList>
            <person name="Corre E."/>
            <person name="Pelletier E."/>
            <person name="Niang G."/>
            <person name="Scheremetjew M."/>
            <person name="Finn R."/>
            <person name="Kale V."/>
            <person name="Holt S."/>
            <person name="Cochrane G."/>
            <person name="Meng A."/>
            <person name="Brown T."/>
            <person name="Cohen L."/>
        </authorList>
    </citation>
    <scope>NUCLEOTIDE SEQUENCE</scope>
    <source>
        <strain evidence="1">CCMP1381</strain>
    </source>
</reference>
<organism evidence="1">
    <name type="scientific">Octactis speculum</name>
    <dbReference type="NCBI Taxonomy" id="3111310"/>
    <lineage>
        <taxon>Eukaryota</taxon>
        <taxon>Sar</taxon>
        <taxon>Stramenopiles</taxon>
        <taxon>Ochrophyta</taxon>
        <taxon>Dictyochophyceae</taxon>
        <taxon>Dictyochales</taxon>
        <taxon>Dictyochaceae</taxon>
        <taxon>Octactis</taxon>
    </lineage>
</organism>
<proteinExistence type="predicted"/>
<dbReference type="InterPro" id="IPR039261">
    <property type="entry name" value="FNR_nucleotide-bd"/>
</dbReference>
<dbReference type="SUPFAM" id="SSF52343">
    <property type="entry name" value="Ferredoxin reductase-like, C-terminal NADP-linked domain"/>
    <property type="match status" value="1"/>
</dbReference>
<dbReference type="Gene3D" id="3.40.50.80">
    <property type="entry name" value="Nucleotide-binding domain of ferredoxin-NADP reductase (FNR) module"/>
    <property type="match status" value="1"/>
</dbReference>
<accession>A0A7S2GJR1</accession>
<name>A0A7S2GJR1_9STRA</name>